<keyword evidence="2" id="KW-0238">DNA-binding</keyword>
<dbReference type="RefSeq" id="WP_344778377.1">
    <property type="nucleotide sequence ID" value="NZ_BAABAH010000018.1"/>
</dbReference>
<protein>
    <submittedName>
        <fullName evidence="6">Allantoin degradation transcriptional regulator AllR</fullName>
    </submittedName>
</protein>
<dbReference type="Gene3D" id="1.10.10.10">
    <property type="entry name" value="Winged helix-like DNA-binding domain superfamily/Winged helix DNA-binding domain"/>
    <property type="match status" value="1"/>
</dbReference>
<dbReference type="Gene3D" id="3.30.450.40">
    <property type="match status" value="1"/>
</dbReference>
<dbReference type="InterPro" id="IPR005471">
    <property type="entry name" value="Tscrpt_reg_IclR_N"/>
</dbReference>
<evidence type="ECO:0000259" key="4">
    <source>
        <dbReference type="PROSITE" id="PS51077"/>
    </source>
</evidence>
<dbReference type="InterPro" id="IPR014757">
    <property type="entry name" value="Tscrpt_reg_IclR_C"/>
</dbReference>
<dbReference type="InterPro" id="IPR029016">
    <property type="entry name" value="GAF-like_dom_sf"/>
</dbReference>
<proteinExistence type="predicted"/>
<evidence type="ECO:0000256" key="1">
    <source>
        <dbReference type="ARBA" id="ARBA00023015"/>
    </source>
</evidence>
<comment type="caution">
    <text evidence="6">The sequence shown here is derived from an EMBL/GenBank/DDBJ whole genome shotgun (WGS) entry which is preliminary data.</text>
</comment>
<sequence>MTEASTAAARRGTGGVQSIERAFGLLETLADAGGTLGLSQLAQESGLPLPTIHRLLRTLVDLGYLRQEASRQYVLGPRLIRLGEASSHMLSVWARPHLSRLVDELGESANLAMLDGDEIVYVAQAQSRQSMRMFTEVGRRVLPHCTAVGKAIMAGMPAADVREILKRTGMPHHTDTTITDPDVFASELATAAERGYAVDEGEQEAGVRCVAVVVPDAPARLAISVSGPAGRMTDTLVDRAVPLLLEAGRALSADLR</sequence>
<dbReference type="Pfam" id="PF09339">
    <property type="entry name" value="HTH_IclR"/>
    <property type="match status" value="1"/>
</dbReference>
<evidence type="ECO:0000313" key="7">
    <source>
        <dbReference type="Proteomes" id="UP001501821"/>
    </source>
</evidence>
<keyword evidence="7" id="KW-1185">Reference proteome</keyword>
<dbReference type="SUPFAM" id="SSF55781">
    <property type="entry name" value="GAF domain-like"/>
    <property type="match status" value="1"/>
</dbReference>
<dbReference type="SUPFAM" id="SSF46785">
    <property type="entry name" value="Winged helix' DNA-binding domain"/>
    <property type="match status" value="1"/>
</dbReference>
<dbReference type="PANTHER" id="PTHR30136:SF24">
    <property type="entry name" value="HTH-TYPE TRANSCRIPTIONAL REPRESSOR ALLR"/>
    <property type="match status" value="1"/>
</dbReference>
<evidence type="ECO:0000256" key="3">
    <source>
        <dbReference type="ARBA" id="ARBA00023163"/>
    </source>
</evidence>
<evidence type="ECO:0000259" key="5">
    <source>
        <dbReference type="PROSITE" id="PS51078"/>
    </source>
</evidence>
<dbReference type="PANTHER" id="PTHR30136">
    <property type="entry name" value="HELIX-TURN-HELIX TRANSCRIPTIONAL REGULATOR, ICLR FAMILY"/>
    <property type="match status" value="1"/>
</dbReference>
<feature type="domain" description="IclR-ED" evidence="5">
    <location>
        <begin position="78"/>
        <end position="256"/>
    </location>
</feature>
<reference evidence="7" key="1">
    <citation type="journal article" date="2019" name="Int. J. Syst. Evol. Microbiol.">
        <title>The Global Catalogue of Microorganisms (GCM) 10K type strain sequencing project: providing services to taxonomists for standard genome sequencing and annotation.</title>
        <authorList>
            <consortium name="The Broad Institute Genomics Platform"/>
            <consortium name="The Broad Institute Genome Sequencing Center for Infectious Disease"/>
            <person name="Wu L."/>
            <person name="Ma J."/>
        </authorList>
    </citation>
    <scope>NUCLEOTIDE SEQUENCE [LARGE SCALE GENOMIC DNA]</scope>
    <source>
        <strain evidence="7">JCM 16953</strain>
    </source>
</reference>
<keyword evidence="1" id="KW-0805">Transcription regulation</keyword>
<dbReference type="Proteomes" id="UP001501821">
    <property type="component" value="Unassembled WGS sequence"/>
</dbReference>
<dbReference type="EMBL" id="BAABAH010000018">
    <property type="protein sequence ID" value="GAA3832977.1"/>
    <property type="molecule type" value="Genomic_DNA"/>
</dbReference>
<dbReference type="PROSITE" id="PS51077">
    <property type="entry name" value="HTH_ICLR"/>
    <property type="match status" value="1"/>
</dbReference>
<dbReference type="InterPro" id="IPR036390">
    <property type="entry name" value="WH_DNA-bd_sf"/>
</dbReference>
<dbReference type="SMART" id="SM00346">
    <property type="entry name" value="HTH_ICLR"/>
    <property type="match status" value="1"/>
</dbReference>
<name>A0ABP7J2B1_9ACTN</name>
<accession>A0ABP7J2B1</accession>
<feature type="domain" description="HTH iclR-type" evidence="4">
    <location>
        <begin position="16"/>
        <end position="77"/>
    </location>
</feature>
<evidence type="ECO:0000313" key="6">
    <source>
        <dbReference type="EMBL" id="GAA3832977.1"/>
    </source>
</evidence>
<organism evidence="6 7">
    <name type="scientific">Nocardioides panacisoli</name>
    <dbReference type="NCBI Taxonomy" id="627624"/>
    <lineage>
        <taxon>Bacteria</taxon>
        <taxon>Bacillati</taxon>
        <taxon>Actinomycetota</taxon>
        <taxon>Actinomycetes</taxon>
        <taxon>Propionibacteriales</taxon>
        <taxon>Nocardioidaceae</taxon>
        <taxon>Nocardioides</taxon>
    </lineage>
</organism>
<dbReference type="InterPro" id="IPR036388">
    <property type="entry name" value="WH-like_DNA-bd_sf"/>
</dbReference>
<evidence type="ECO:0000256" key="2">
    <source>
        <dbReference type="ARBA" id="ARBA00023125"/>
    </source>
</evidence>
<gene>
    <name evidence="6" type="primary">allR</name>
    <name evidence="6" type="ORF">GCM10022242_37550</name>
</gene>
<keyword evidence="3" id="KW-0804">Transcription</keyword>
<dbReference type="InterPro" id="IPR050707">
    <property type="entry name" value="HTH_MetabolicPath_Reg"/>
</dbReference>
<dbReference type="PROSITE" id="PS51078">
    <property type="entry name" value="ICLR_ED"/>
    <property type="match status" value="1"/>
</dbReference>
<dbReference type="Pfam" id="PF01614">
    <property type="entry name" value="IclR_C"/>
    <property type="match status" value="1"/>
</dbReference>